<geneLocation type="mitochondrion" evidence="5"/>
<feature type="domain" description="Cullin family profile" evidence="4">
    <location>
        <begin position="402"/>
        <end position="630"/>
    </location>
</feature>
<dbReference type="InterPro" id="IPR001373">
    <property type="entry name" value="Cullin_N"/>
</dbReference>
<dbReference type="InterPro" id="IPR036388">
    <property type="entry name" value="WH-like_DNA-bd_sf"/>
</dbReference>
<dbReference type="GO" id="GO:0031625">
    <property type="term" value="F:ubiquitin protein ligase binding"/>
    <property type="evidence" value="ECO:0007669"/>
    <property type="project" value="InterPro"/>
</dbReference>
<name>A0A117NFG1_PICGL</name>
<gene>
    <name evidence="5" type="ORF">ABT39_MTgene3639</name>
</gene>
<dbReference type="InterPro" id="IPR019559">
    <property type="entry name" value="Cullin_neddylation_domain"/>
</dbReference>
<reference evidence="5" key="1">
    <citation type="journal article" date="2015" name="Genome Biol. Evol.">
        <title>Organellar Genomes of White Spruce (Picea glauca): Assembly and Annotation.</title>
        <authorList>
            <person name="Jackman S.D."/>
            <person name="Warren R.L."/>
            <person name="Gibb E.A."/>
            <person name="Vandervalk B.P."/>
            <person name="Mohamadi H."/>
            <person name="Chu J."/>
            <person name="Raymond A."/>
            <person name="Pleasance S."/>
            <person name="Coope R."/>
            <person name="Wildung M.R."/>
            <person name="Ritland C.E."/>
            <person name="Bousquet J."/>
            <person name="Jones S.J."/>
            <person name="Bohlmann J."/>
            <person name="Birol I."/>
        </authorList>
    </citation>
    <scope>NUCLEOTIDE SEQUENCE [LARGE SCALE GENOMIC DNA]</scope>
    <source>
        <tissue evidence="5">Flushing bud</tissue>
    </source>
</reference>
<dbReference type="SMART" id="SM00182">
    <property type="entry name" value="CULLIN"/>
    <property type="match status" value="1"/>
</dbReference>
<evidence type="ECO:0000313" key="5">
    <source>
        <dbReference type="EMBL" id="KUM45128.1"/>
    </source>
</evidence>
<evidence type="ECO:0000259" key="4">
    <source>
        <dbReference type="PROSITE" id="PS50069"/>
    </source>
</evidence>
<evidence type="ECO:0000256" key="1">
    <source>
        <dbReference type="ARBA" id="ARBA00006019"/>
    </source>
</evidence>
<accession>A0A117NFG1</accession>
<dbReference type="GO" id="GO:0006511">
    <property type="term" value="P:ubiquitin-dependent protein catabolic process"/>
    <property type="evidence" value="ECO:0007669"/>
    <property type="project" value="InterPro"/>
</dbReference>
<dbReference type="InterPro" id="IPR045093">
    <property type="entry name" value="Cullin"/>
</dbReference>
<proteinExistence type="inferred from homology"/>
<dbReference type="AlphaFoldDB" id="A0A117NFG1"/>
<dbReference type="Pfam" id="PF26557">
    <property type="entry name" value="Cullin_AB"/>
    <property type="match status" value="1"/>
</dbReference>
<evidence type="ECO:0000256" key="2">
    <source>
        <dbReference type="PROSITE-ProRule" id="PRU00330"/>
    </source>
</evidence>
<dbReference type="SUPFAM" id="SSF75632">
    <property type="entry name" value="Cullin homology domain"/>
    <property type="match status" value="1"/>
</dbReference>
<evidence type="ECO:0000256" key="3">
    <source>
        <dbReference type="RuleBase" id="RU003829"/>
    </source>
</evidence>
<dbReference type="EMBL" id="LKAM01000029">
    <property type="protein sequence ID" value="KUM45128.1"/>
    <property type="molecule type" value="Genomic_DNA"/>
</dbReference>
<sequence length="758" mass="88608">MTTNCGNILNLEEARAIVKNDPRTIKLEEGWAIIYKAILQLRSRLEEGDLKCSVSAEEYGIVYSIVYNLCVRKNPCYAEQLYDRYRDSFKEYINLVVLPALRGHTDDHLLLRELVKRWKIHKAMLRSMNPFFRYLDRYLERRSLPAVSEVGIMYFRDLVFRVERIKVKNAAIALIDQERELEQTDGTLLKDVVGIFVELDMDFYTNDFEVAMLEHTGAYYSRKAVSWTLEDSYTDYMLRMEECLRREKDRVAIYLHRSSEQKVLAKVENGLLSCYMTHFLNDEDSGCLALLRDHRNDDLLMMRTLFDRTPNGWDSIAKIFKQYVMSEVTPLVKQAEDAVNHEAGRRDKRLLLQGIASFVKKVIELRDKHMKYAVDVFQHYTISRAVKEVFEVFCNKEIAGTTSAKWLATLCDSVLKNDFSNKMLSRDDTIENVVEFVDYISDKYMFAQFYSKKLAHRILFDKSASVDLEQSILSKLMQKCGCQLTPKLRDMLTDLTRSRESRSRFQTYLNNNRNIHPGIEFAVTVLKTGFWTTYKSSQLNVPSELVRCVEVFKDFYSTETQHRQLTWIYSLGTCNIIGRFDGGPIEIIATTYQTTILMLFNVSEKLSYSSIRTHLNLEDEETFRLLHSLACGKYKIIVKNPDTTTVTRADDFEINFNFTDRTGKVNLPMPLMMEKKTHGTATDDIYSDRRFVIDASIVHIMKLHKVLHYKQLVTECCQQIGMLSNSDFQKIKERIENLIEREYLERDRGQVDILRYIP</sequence>
<keyword evidence="5" id="KW-0496">Mitochondrion</keyword>
<dbReference type="SUPFAM" id="SSF46785">
    <property type="entry name" value="Winged helix' DNA-binding domain"/>
    <property type="match status" value="1"/>
</dbReference>
<comment type="similarity">
    <text evidence="1 2 3">Belongs to the cullin family.</text>
</comment>
<dbReference type="Pfam" id="PF00888">
    <property type="entry name" value="Cullin"/>
    <property type="match status" value="1"/>
</dbReference>
<dbReference type="Pfam" id="PF10557">
    <property type="entry name" value="Cullin_Nedd8"/>
    <property type="match status" value="1"/>
</dbReference>
<dbReference type="InterPro" id="IPR036390">
    <property type="entry name" value="WH_DNA-bd_sf"/>
</dbReference>
<protein>
    <recommendedName>
        <fullName evidence="4">Cullin family profile domain-containing protein</fullName>
    </recommendedName>
</protein>
<dbReference type="Gene3D" id="1.20.1310.10">
    <property type="entry name" value="Cullin Repeats"/>
    <property type="match status" value="4"/>
</dbReference>
<organism evidence="5">
    <name type="scientific">Picea glauca</name>
    <name type="common">White spruce</name>
    <name type="synonym">Pinus glauca</name>
    <dbReference type="NCBI Taxonomy" id="3330"/>
    <lineage>
        <taxon>Eukaryota</taxon>
        <taxon>Viridiplantae</taxon>
        <taxon>Streptophyta</taxon>
        <taxon>Embryophyta</taxon>
        <taxon>Tracheophyta</taxon>
        <taxon>Spermatophyta</taxon>
        <taxon>Pinopsida</taxon>
        <taxon>Pinidae</taxon>
        <taxon>Conifers I</taxon>
        <taxon>Pinales</taxon>
        <taxon>Pinaceae</taxon>
        <taxon>Picea</taxon>
    </lineage>
</organism>
<dbReference type="InterPro" id="IPR059120">
    <property type="entry name" value="Cullin-like_AB"/>
</dbReference>
<dbReference type="InterPro" id="IPR016159">
    <property type="entry name" value="Cullin_repeat-like_dom_sf"/>
</dbReference>
<dbReference type="SMART" id="SM00884">
    <property type="entry name" value="Cullin_Nedd8"/>
    <property type="match status" value="1"/>
</dbReference>
<dbReference type="PANTHER" id="PTHR11932">
    <property type="entry name" value="CULLIN"/>
    <property type="match status" value="1"/>
</dbReference>
<comment type="caution">
    <text evidence="5">The sequence shown here is derived from an EMBL/GenBank/DDBJ whole genome shotgun (WGS) entry which is preliminary data.</text>
</comment>
<dbReference type="Gene3D" id="3.30.230.130">
    <property type="entry name" value="Cullin, Chain C, Domain 2"/>
    <property type="match status" value="1"/>
</dbReference>
<dbReference type="InterPro" id="IPR016158">
    <property type="entry name" value="Cullin_homology"/>
</dbReference>
<dbReference type="SUPFAM" id="SSF74788">
    <property type="entry name" value="Cullin repeat-like"/>
    <property type="match status" value="1"/>
</dbReference>
<dbReference type="Gene3D" id="1.10.10.10">
    <property type="entry name" value="Winged helix-like DNA-binding domain superfamily/Winged helix DNA-binding domain"/>
    <property type="match status" value="1"/>
</dbReference>
<dbReference type="PROSITE" id="PS50069">
    <property type="entry name" value="CULLIN_2"/>
    <property type="match status" value="1"/>
</dbReference>
<dbReference type="InterPro" id="IPR036317">
    <property type="entry name" value="Cullin_homology_sf"/>
</dbReference>